<accession>A0ABD3F066</accession>
<protein>
    <recommendedName>
        <fullName evidence="4">ABC transmembrane type-1 domain-containing protein</fullName>
    </recommendedName>
</protein>
<name>A0ABD3F066_9STRA</name>
<keyword evidence="3" id="KW-1185">Reference proteome</keyword>
<organism evidence="2 3">
    <name type="scientific">Phytophthora oleae</name>
    <dbReference type="NCBI Taxonomy" id="2107226"/>
    <lineage>
        <taxon>Eukaryota</taxon>
        <taxon>Sar</taxon>
        <taxon>Stramenopiles</taxon>
        <taxon>Oomycota</taxon>
        <taxon>Peronosporomycetes</taxon>
        <taxon>Peronosporales</taxon>
        <taxon>Peronosporaceae</taxon>
        <taxon>Phytophthora</taxon>
    </lineage>
</organism>
<evidence type="ECO:0000313" key="3">
    <source>
        <dbReference type="Proteomes" id="UP001632037"/>
    </source>
</evidence>
<keyword evidence="1" id="KW-0812">Transmembrane</keyword>
<gene>
    <name evidence="2" type="ORF">V7S43_015633</name>
</gene>
<evidence type="ECO:0000256" key="1">
    <source>
        <dbReference type="SAM" id="Phobius"/>
    </source>
</evidence>
<proteinExistence type="predicted"/>
<dbReference type="AlphaFoldDB" id="A0ABD3F066"/>
<keyword evidence="1" id="KW-1133">Transmembrane helix</keyword>
<reference evidence="2 3" key="1">
    <citation type="submission" date="2024-09" db="EMBL/GenBank/DDBJ databases">
        <title>Genome sequencing and assembly of Phytophthora oleae, isolate VK10A, causative agent of rot of olive drupes.</title>
        <authorList>
            <person name="Conti Taguali S."/>
            <person name="Riolo M."/>
            <person name="La Spada F."/>
            <person name="Cacciola S.O."/>
            <person name="Dionisio G."/>
        </authorList>
    </citation>
    <scope>NUCLEOTIDE SEQUENCE [LARGE SCALE GENOMIC DNA]</scope>
    <source>
        <strain evidence="2 3">VK10A</strain>
    </source>
</reference>
<evidence type="ECO:0000313" key="2">
    <source>
        <dbReference type="EMBL" id="KAL3659362.1"/>
    </source>
</evidence>
<evidence type="ECO:0008006" key="4">
    <source>
        <dbReference type="Google" id="ProtNLM"/>
    </source>
</evidence>
<comment type="caution">
    <text evidence="2">The sequence shown here is derived from an EMBL/GenBank/DDBJ whole genome shotgun (WGS) entry which is preliminary data.</text>
</comment>
<keyword evidence="1" id="KW-0472">Membrane</keyword>
<dbReference type="EMBL" id="JBIMZQ010000047">
    <property type="protein sequence ID" value="KAL3659362.1"/>
    <property type="molecule type" value="Genomic_DNA"/>
</dbReference>
<feature type="transmembrane region" description="Helical" evidence="1">
    <location>
        <begin position="12"/>
        <end position="30"/>
    </location>
</feature>
<feature type="transmembrane region" description="Helical" evidence="1">
    <location>
        <begin position="36"/>
        <end position="57"/>
    </location>
</feature>
<sequence>MALKPSQQMWVSLLLPVIKFFVRYLLWLVAKNDLDLVGTVTCTIGHFYHVLFTAMCLQNAKSLEMLGAVVAVNFIHMLLNCRGILQDARQIRVAEERISESSTVSQRDIISTTLAIAQTDQISRHLHRKKPSRFFSE</sequence>
<dbReference type="Proteomes" id="UP001632037">
    <property type="component" value="Unassembled WGS sequence"/>
</dbReference>